<dbReference type="AlphaFoldDB" id="A0A841MK06"/>
<comment type="caution">
    <text evidence="1">The sequence shown here is derived from an EMBL/GenBank/DDBJ whole genome shotgun (WGS) entry which is preliminary data.</text>
</comment>
<name>A0A841MK06_9BACT</name>
<dbReference type="InterPro" id="IPR038636">
    <property type="entry name" value="Wzi_sf"/>
</dbReference>
<evidence type="ECO:0000313" key="2">
    <source>
        <dbReference type="Proteomes" id="UP000588604"/>
    </source>
</evidence>
<gene>
    <name evidence="1" type="ORF">FHS59_003393</name>
</gene>
<dbReference type="RefSeq" id="WP_184496511.1">
    <property type="nucleotide sequence ID" value="NZ_JACIJO010000003.1"/>
</dbReference>
<sequence>MSKIKKHISLVLTFFFFHTSYVLFAQSLNADYPVLEQYLRRQQLQGDFSQRYSFNLRPIRFDGRDSSNTSEIISTYLSGEPIPKRPNLRFAILPVVSTTELNSKRPYGWGNKVLTPNVGLQTYISTGFYARFHFLEIQFQPEYSYSQNKPYQGFSDNFPRKVISSRYFYWNNGDNPERFGDGSISRFWWGQSSISILAGPIQIGLSTQNIWWGPGQFNSLIFSDNAEGFPHLSLNTRRPVKTFLGNFEGQVLMGRLENSGFFPSQIDSLNKNFFRKFDGDWRYLNGISITYNPSFLKNLFLGFSRTFQQYNKYREKTFNDYFPIFEVFQKKTLFENGNSVNYDGKGQDQQVSISFRYIIPKANFEVYGEFGRRDHSYDWRDFILNPEHARAYIFGFQKLIKLPVPDEFIQVRGEVTHQQESINRYARYPGLIGNQTWHTHGLARGFVNYGQSLGVGAGVGSNVQTIEISKVRNLNKRGIVLERLANNQDFFYRAFGQNPEKKPWIDLSLGFLWDEKFDRLILSGKAQFIKSYNYQWQSDGLSTEDYPNGQKLLSFYGSFNLIYRFSK</sequence>
<protein>
    <recommendedName>
        <fullName evidence="3">Capsule assembly protein Wzi</fullName>
    </recommendedName>
</protein>
<evidence type="ECO:0008006" key="3">
    <source>
        <dbReference type="Google" id="ProtNLM"/>
    </source>
</evidence>
<accession>A0A841MK06</accession>
<dbReference type="Proteomes" id="UP000588604">
    <property type="component" value="Unassembled WGS sequence"/>
</dbReference>
<keyword evidence="2" id="KW-1185">Reference proteome</keyword>
<dbReference type="Pfam" id="PF14052">
    <property type="entry name" value="Caps_assemb_Wzi"/>
    <property type="match status" value="1"/>
</dbReference>
<proteinExistence type="predicted"/>
<dbReference type="Gene3D" id="2.40.160.130">
    <property type="entry name" value="Capsule assembly protein Wzi"/>
    <property type="match status" value="1"/>
</dbReference>
<organism evidence="1 2">
    <name type="scientific">Algoriphagus iocasae</name>
    <dbReference type="NCBI Taxonomy" id="1836499"/>
    <lineage>
        <taxon>Bacteria</taxon>
        <taxon>Pseudomonadati</taxon>
        <taxon>Bacteroidota</taxon>
        <taxon>Cytophagia</taxon>
        <taxon>Cytophagales</taxon>
        <taxon>Cyclobacteriaceae</taxon>
        <taxon>Algoriphagus</taxon>
    </lineage>
</organism>
<dbReference type="EMBL" id="JACIJO010000003">
    <property type="protein sequence ID" value="MBB6327750.1"/>
    <property type="molecule type" value="Genomic_DNA"/>
</dbReference>
<reference evidence="1 2" key="1">
    <citation type="submission" date="2020-08" db="EMBL/GenBank/DDBJ databases">
        <title>Genomic Encyclopedia of Type Strains, Phase IV (KMG-IV): sequencing the most valuable type-strain genomes for metagenomic binning, comparative biology and taxonomic classification.</title>
        <authorList>
            <person name="Goeker M."/>
        </authorList>
    </citation>
    <scope>NUCLEOTIDE SEQUENCE [LARGE SCALE GENOMIC DNA]</scope>
    <source>
        <strain evidence="1 2">DSM 102044</strain>
    </source>
</reference>
<evidence type="ECO:0000313" key="1">
    <source>
        <dbReference type="EMBL" id="MBB6327750.1"/>
    </source>
</evidence>
<dbReference type="InterPro" id="IPR026950">
    <property type="entry name" value="Caps_assemb_Wzi"/>
</dbReference>